<reference evidence="2" key="1">
    <citation type="submission" date="2015-06" db="UniProtKB">
        <authorList>
            <consortium name="EnsemblPlants"/>
        </authorList>
    </citation>
    <scope>IDENTIFICATION</scope>
</reference>
<organism evidence="2 3">
    <name type="scientific">Oryza glaberrima</name>
    <name type="common">African rice</name>
    <dbReference type="NCBI Taxonomy" id="4538"/>
    <lineage>
        <taxon>Eukaryota</taxon>
        <taxon>Viridiplantae</taxon>
        <taxon>Streptophyta</taxon>
        <taxon>Embryophyta</taxon>
        <taxon>Tracheophyta</taxon>
        <taxon>Spermatophyta</taxon>
        <taxon>Magnoliopsida</taxon>
        <taxon>Liliopsida</taxon>
        <taxon>Poales</taxon>
        <taxon>Poaceae</taxon>
        <taxon>BOP clade</taxon>
        <taxon>Oryzoideae</taxon>
        <taxon>Oryzeae</taxon>
        <taxon>Oryzinae</taxon>
        <taxon>Oryza</taxon>
    </lineage>
</organism>
<dbReference type="HOGENOM" id="CLU_2447190_0_0_1"/>
<accession>I1Q8L9</accession>
<keyword evidence="3" id="KW-1185">Reference proteome</keyword>
<name>I1Q8L9_ORYGL</name>
<evidence type="ECO:0000313" key="3">
    <source>
        <dbReference type="Proteomes" id="UP000007306"/>
    </source>
</evidence>
<reference evidence="2 3" key="2">
    <citation type="submission" date="2018-04" db="EMBL/GenBank/DDBJ databases">
        <title>OglaRS2 (Oryza glaberrima Reference Sequence Version 2).</title>
        <authorList>
            <person name="Zhang J."/>
            <person name="Kudrna D."/>
            <person name="Lee S."/>
            <person name="Talag J."/>
            <person name="Rajasekar S."/>
            <person name="Wing R.A."/>
        </authorList>
    </citation>
    <scope>NUCLEOTIDE SEQUENCE [LARGE SCALE GENOMIC DNA]</scope>
    <source>
        <strain evidence="2 3">cv. IRGC 96717</strain>
    </source>
</reference>
<evidence type="ECO:0000256" key="1">
    <source>
        <dbReference type="SAM" id="MobiDB-lite"/>
    </source>
</evidence>
<dbReference type="Proteomes" id="UP000007306">
    <property type="component" value="Chromosome 7"/>
</dbReference>
<dbReference type="AlphaFoldDB" id="I1Q8L9"/>
<dbReference type="Gramene" id="ORGLA07G0046100.1">
    <property type="protein sequence ID" value="ORGLA07G0046100.1"/>
    <property type="gene ID" value="ORGLA07G0046100"/>
</dbReference>
<protein>
    <submittedName>
        <fullName evidence="2">Uncharacterized protein</fullName>
    </submittedName>
</protein>
<dbReference type="EnsemblPlants" id="ORGLA07G0046100.1">
    <property type="protein sequence ID" value="ORGLA07G0046100.1"/>
    <property type="gene ID" value="ORGLA07G0046100"/>
</dbReference>
<sequence length="90" mass="9469">VRGLEFESSTAAGGIAGRRRHGRAGRWWLTRSSGRDAHDESSRVAATAEAADRPSAAGACSCCCLRTGSRQPGACCCSRLRATILTAQLF</sequence>
<evidence type="ECO:0000313" key="2">
    <source>
        <dbReference type="EnsemblPlants" id="ORGLA07G0046100.1"/>
    </source>
</evidence>
<proteinExistence type="predicted"/>
<feature type="region of interest" description="Disordered" evidence="1">
    <location>
        <begin position="1"/>
        <end position="23"/>
    </location>
</feature>